<dbReference type="GO" id="GO:0003700">
    <property type="term" value="F:DNA-binding transcription factor activity"/>
    <property type="evidence" value="ECO:0007669"/>
    <property type="project" value="InterPro"/>
</dbReference>
<evidence type="ECO:0000256" key="3">
    <source>
        <dbReference type="ARBA" id="ARBA00023163"/>
    </source>
</evidence>
<evidence type="ECO:0000256" key="2">
    <source>
        <dbReference type="ARBA" id="ARBA00023125"/>
    </source>
</evidence>
<dbReference type="Proteomes" id="UP000321172">
    <property type="component" value="Chromosome"/>
</dbReference>
<evidence type="ECO:0000259" key="5">
    <source>
        <dbReference type="SMART" id="SM00347"/>
    </source>
</evidence>
<dbReference type="InterPro" id="IPR000835">
    <property type="entry name" value="HTH_MarR-typ"/>
</dbReference>
<dbReference type="SMART" id="SM00347">
    <property type="entry name" value="HTH_MARR"/>
    <property type="match status" value="1"/>
</dbReference>
<keyword evidence="3" id="KW-0804">Transcription</keyword>
<keyword evidence="4" id="KW-0175">Coiled coil</keyword>
<gene>
    <name evidence="6" type="ORF">FRF71_10545</name>
</gene>
<proteinExistence type="predicted"/>
<evidence type="ECO:0000256" key="1">
    <source>
        <dbReference type="ARBA" id="ARBA00023015"/>
    </source>
</evidence>
<organism evidence="6 7">
    <name type="scientific">Novosphingobium ginsenosidimutans</name>
    <dbReference type="NCBI Taxonomy" id="1176536"/>
    <lineage>
        <taxon>Bacteria</taxon>
        <taxon>Pseudomonadati</taxon>
        <taxon>Pseudomonadota</taxon>
        <taxon>Alphaproteobacteria</taxon>
        <taxon>Sphingomonadales</taxon>
        <taxon>Sphingomonadaceae</taxon>
        <taxon>Novosphingobium</taxon>
    </lineage>
</organism>
<dbReference type="OrthoDB" id="7594920at2"/>
<accession>A0A5B8S555</accession>
<protein>
    <submittedName>
        <fullName evidence="6">MarR family transcriptional regulator</fullName>
    </submittedName>
</protein>
<feature type="coiled-coil region" evidence="4">
    <location>
        <begin position="1"/>
        <end position="28"/>
    </location>
</feature>
<keyword evidence="7" id="KW-1185">Reference proteome</keyword>
<dbReference type="InterPro" id="IPR036390">
    <property type="entry name" value="WH_DNA-bd_sf"/>
</dbReference>
<dbReference type="RefSeq" id="WP_147090612.1">
    <property type="nucleotide sequence ID" value="NZ_BAABJD010000005.1"/>
</dbReference>
<dbReference type="AlphaFoldDB" id="A0A5B8S555"/>
<dbReference type="InterPro" id="IPR036388">
    <property type="entry name" value="WH-like_DNA-bd_sf"/>
</dbReference>
<dbReference type="EMBL" id="CP042345">
    <property type="protein sequence ID" value="QEA16533.1"/>
    <property type="molecule type" value="Genomic_DNA"/>
</dbReference>
<dbReference type="KEGG" id="ngf:FRF71_10545"/>
<sequence>MTATKRQIRQLRANAAQLIKLADELEAALDQPEQSDESLMFAPPRLSPALERELLIDRVELEYGNRRRRRNFLDADLFGEPAWDILLDLFAARLKDQTISVTSACIAGDVPPTTSLRWLRQLECVGLVERIDNPHDQRSSWVRLTDKGYGAIKDYFESALSQADRMRRSFEERIILAYERARS</sequence>
<evidence type="ECO:0000313" key="6">
    <source>
        <dbReference type="EMBL" id="QEA16533.1"/>
    </source>
</evidence>
<dbReference type="GO" id="GO:0003677">
    <property type="term" value="F:DNA binding"/>
    <property type="evidence" value="ECO:0007669"/>
    <property type="project" value="UniProtKB-KW"/>
</dbReference>
<evidence type="ECO:0000313" key="7">
    <source>
        <dbReference type="Proteomes" id="UP000321172"/>
    </source>
</evidence>
<reference evidence="6 7" key="1">
    <citation type="journal article" date="2013" name="J. Microbiol. Biotechnol.">
        <title>Novosphingobium ginsenosidimutans sp. nov., with the ability to convert ginsenoside.</title>
        <authorList>
            <person name="Kim J.K."/>
            <person name="He D."/>
            <person name="Liu Q.M."/>
            <person name="Park H.Y."/>
            <person name="Jung M.S."/>
            <person name="Yoon M.H."/>
            <person name="Kim S.C."/>
            <person name="Im W.T."/>
        </authorList>
    </citation>
    <scope>NUCLEOTIDE SEQUENCE [LARGE SCALE GENOMIC DNA]</scope>
    <source>
        <strain evidence="6 7">FW-6</strain>
    </source>
</reference>
<name>A0A5B8S555_9SPHN</name>
<evidence type="ECO:0000256" key="4">
    <source>
        <dbReference type="SAM" id="Coils"/>
    </source>
</evidence>
<keyword evidence="2" id="KW-0238">DNA-binding</keyword>
<dbReference type="Gene3D" id="1.10.10.10">
    <property type="entry name" value="Winged helix-like DNA-binding domain superfamily/Winged helix DNA-binding domain"/>
    <property type="match status" value="1"/>
</dbReference>
<dbReference type="PROSITE" id="PS01117">
    <property type="entry name" value="HTH_MARR_1"/>
    <property type="match status" value="1"/>
</dbReference>
<dbReference type="InterPro" id="IPR023187">
    <property type="entry name" value="Tscrpt_reg_MarR-type_CS"/>
</dbReference>
<feature type="domain" description="HTH marR-type" evidence="5">
    <location>
        <begin position="71"/>
        <end position="175"/>
    </location>
</feature>
<dbReference type="SUPFAM" id="SSF46785">
    <property type="entry name" value="Winged helix' DNA-binding domain"/>
    <property type="match status" value="1"/>
</dbReference>
<keyword evidence="1" id="KW-0805">Transcription regulation</keyword>